<dbReference type="PANTHER" id="PTHR23001:SF3">
    <property type="entry name" value="EUKARYOTIC TRANSLATION INITIATION FACTOR 2 SUBUNIT 2"/>
    <property type="match status" value="1"/>
</dbReference>
<keyword evidence="6 9" id="KW-0648">Protein biosynthesis</keyword>
<dbReference type="EMBL" id="JAGVSJ010000002">
    <property type="protein sequence ID" value="MBX8631251.1"/>
    <property type="molecule type" value="Genomic_DNA"/>
</dbReference>
<comment type="function">
    <text evidence="1 9">eIF-2 functions in the early steps of protein synthesis by forming a ternary complex with GTP and initiator tRNA.</text>
</comment>
<evidence type="ECO:0000313" key="14">
    <source>
        <dbReference type="Proteomes" id="UP000716004"/>
    </source>
</evidence>
<dbReference type="SMART" id="SM00653">
    <property type="entry name" value="eIF2B_5"/>
    <property type="match status" value="1"/>
</dbReference>
<evidence type="ECO:0000313" key="12">
    <source>
        <dbReference type="EMBL" id="MBX8631251.1"/>
    </source>
</evidence>
<feature type="region of interest" description="Disordered" evidence="10">
    <location>
        <begin position="1"/>
        <end position="27"/>
    </location>
</feature>
<evidence type="ECO:0000256" key="3">
    <source>
        <dbReference type="ARBA" id="ARBA00011243"/>
    </source>
</evidence>
<name>A0A8J7YP90_9ARCH</name>
<evidence type="ECO:0000256" key="5">
    <source>
        <dbReference type="ARBA" id="ARBA00022540"/>
    </source>
</evidence>
<proteinExistence type="inferred from homology"/>
<dbReference type="FunFam" id="3.30.30.170:FF:000001">
    <property type="entry name" value="Eukaryotic translation initiation factor 2 subunit"/>
    <property type="match status" value="1"/>
</dbReference>
<dbReference type="InterPro" id="IPR016190">
    <property type="entry name" value="Transl_init_fac_IF2/IF5_Zn-bd"/>
</dbReference>
<accession>A0A8J7YP90</accession>
<dbReference type="InterPro" id="IPR045196">
    <property type="entry name" value="IF2/IF5"/>
</dbReference>
<dbReference type="InterPro" id="IPR004458">
    <property type="entry name" value="TIF2_bsu_arc"/>
</dbReference>
<dbReference type="PANTHER" id="PTHR23001">
    <property type="entry name" value="EUKARYOTIC TRANSLATION INITIATION FACTOR"/>
    <property type="match status" value="1"/>
</dbReference>
<evidence type="ECO:0000256" key="6">
    <source>
        <dbReference type="ARBA" id="ARBA00022917"/>
    </source>
</evidence>
<organism evidence="12 14">
    <name type="scientific">Candidatus Sysuiplasma superficiale</name>
    <dbReference type="NCBI Taxonomy" id="2823368"/>
    <lineage>
        <taxon>Archaea</taxon>
        <taxon>Methanobacteriati</taxon>
        <taxon>Thermoplasmatota</taxon>
        <taxon>Thermoplasmata</taxon>
        <taxon>Candidatus Sysuiplasmatales</taxon>
        <taxon>Candidatus Sysuiplasmataceae</taxon>
        <taxon>Candidatus Sysuiplasma</taxon>
    </lineage>
</organism>
<dbReference type="SUPFAM" id="SSF100966">
    <property type="entry name" value="Translation initiation factor 2 beta, aIF2beta, N-terminal domain"/>
    <property type="match status" value="1"/>
</dbReference>
<evidence type="ECO:0000259" key="11">
    <source>
        <dbReference type="PROSITE" id="PS50926"/>
    </source>
</evidence>
<dbReference type="SUPFAM" id="SSF50249">
    <property type="entry name" value="Nucleic acid-binding proteins"/>
    <property type="match status" value="1"/>
</dbReference>
<dbReference type="InterPro" id="IPR016189">
    <property type="entry name" value="Transl_init_fac_IF2/IF5_N"/>
</dbReference>
<dbReference type="Proteomes" id="UP000716004">
    <property type="component" value="Unassembled WGS sequence"/>
</dbReference>
<gene>
    <name evidence="9" type="primary">eif2b</name>
    <name evidence="12" type="ORF">J9259_01820</name>
    <name evidence="13" type="ORF">KIY12_03450</name>
</gene>
<dbReference type="NCBIfam" id="NF003067">
    <property type="entry name" value="PRK03988.1"/>
    <property type="match status" value="1"/>
</dbReference>
<evidence type="ECO:0000256" key="4">
    <source>
        <dbReference type="ARBA" id="ARBA00022314"/>
    </source>
</evidence>
<dbReference type="Proteomes" id="UP000750197">
    <property type="component" value="Unassembled WGS sequence"/>
</dbReference>
<dbReference type="HAMAP" id="MF_00232">
    <property type="entry name" value="eIF_2_beta"/>
    <property type="match status" value="1"/>
</dbReference>
<reference evidence="12" key="1">
    <citation type="submission" date="2021-04" db="EMBL/GenBank/DDBJ databases">
        <title>Genomic insights into ecological role and evolution of a novel Thermoplasmata order Candidatus Sysuiplasmatales.</title>
        <authorList>
            <person name="Yuan Y."/>
        </authorList>
    </citation>
    <scope>NUCLEOTIDE SEQUENCE</scope>
    <source>
        <strain evidence="13">TUT19-bin139</strain>
        <strain evidence="12">YP2-bin.285</strain>
    </source>
</reference>
<dbReference type="PROSITE" id="PS50926">
    <property type="entry name" value="TRAM"/>
    <property type="match status" value="1"/>
</dbReference>
<evidence type="ECO:0000256" key="1">
    <source>
        <dbReference type="ARBA" id="ARBA00003323"/>
    </source>
</evidence>
<evidence type="ECO:0000256" key="7">
    <source>
        <dbReference type="ARBA" id="ARBA00031466"/>
    </source>
</evidence>
<dbReference type="SUPFAM" id="SSF75689">
    <property type="entry name" value="Zinc-binding domain of translation initiation factor 2 beta"/>
    <property type="match status" value="1"/>
</dbReference>
<dbReference type="EMBL" id="JAHEAC010000019">
    <property type="protein sequence ID" value="MBX8643762.1"/>
    <property type="molecule type" value="Genomic_DNA"/>
</dbReference>
<protein>
    <recommendedName>
        <fullName evidence="4 9">Translation initiation factor 2 subunit beta</fullName>
    </recommendedName>
    <alternativeName>
        <fullName evidence="7 9">aIF2-beta</fullName>
    </alternativeName>
    <alternativeName>
        <fullName evidence="8 9">eIF-2-beta</fullName>
    </alternativeName>
</protein>
<evidence type="ECO:0000256" key="2">
    <source>
        <dbReference type="ARBA" id="ARBA00010397"/>
    </source>
</evidence>
<comment type="caution">
    <text evidence="12">The sequence shown here is derived from an EMBL/GenBank/DDBJ whole genome shotgun (WGS) entry which is preliminary data.</text>
</comment>
<dbReference type="AlphaFoldDB" id="A0A8J7YP90"/>
<sequence length="209" mass="23458">MAESQNRQNYRELLKRAKSEIPETASSGERFQIPEADIVSEGKNSVLKNFMDIAERLRRDPQHLLQYLLRELGTPGTLEGRRAVFKSRLNPLQVAERLKDYTDTFVTCSECGRPDTKMIKEGRVLLLECEACGAKRPVHVKKSVKPEEDNRLREGSVLEVTIEDVGSRGDGVARIDRYIIYVPGAQKGSTVKIRIGKMSGTIAFANIVP</sequence>
<evidence type="ECO:0000256" key="10">
    <source>
        <dbReference type="SAM" id="MobiDB-lite"/>
    </source>
</evidence>
<keyword evidence="5 9" id="KW-0396">Initiation factor</keyword>
<dbReference type="Gene3D" id="3.30.30.170">
    <property type="match status" value="1"/>
</dbReference>
<dbReference type="Pfam" id="PF01938">
    <property type="entry name" value="TRAM"/>
    <property type="match status" value="1"/>
</dbReference>
<evidence type="ECO:0000256" key="9">
    <source>
        <dbReference type="HAMAP-Rule" id="MF_00232"/>
    </source>
</evidence>
<dbReference type="Gene3D" id="2.40.50.140">
    <property type="entry name" value="Nucleic acid-binding proteins"/>
    <property type="match status" value="1"/>
</dbReference>
<dbReference type="GO" id="GO:0003743">
    <property type="term" value="F:translation initiation factor activity"/>
    <property type="evidence" value="ECO:0007669"/>
    <property type="project" value="UniProtKB-UniRule"/>
</dbReference>
<comment type="similarity">
    <text evidence="2 9">Belongs to the eIF-2-beta/eIF-5 family.</text>
</comment>
<comment type="subunit">
    <text evidence="3 9">Heterotrimer composed of an alpha, a beta and a gamma chain.</text>
</comment>
<dbReference type="InterPro" id="IPR002792">
    <property type="entry name" value="TRAM_dom"/>
</dbReference>
<evidence type="ECO:0000256" key="8">
    <source>
        <dbReference type="ARBA" id="ARBA00032408"/>
    </source>
</evidence>
<dbReference type="Pfam" id="PF01873">
    <property type="entry name" value="eIF-5_eIF-2B"/>
    <property type="match status" value="1"/>
</dbReference>
<dbReference type="NCBIfam" id="TIGR00311">
    <property type="entry name" value="aIF-2beta"/>
    <property type="match status" value="1"/>
</dbReference>
<feature type="domain" description="TRAM" evidence="11">
    <location>
        <begin position="151"/>
        <end position="209"/>
    </location>
</feature>
<evidence type="ECO:0000313" key="13">
    <source>
        <dbReference type="EMBL" id="MBX8643762.1"/>
    </source>
</evidence>
<dbReference type="NCBIfam" id="NF008993">
    <property type="entry name" value="PRK12336.1"/>
    <property type="match status" value="1"/>
</dbReference>
<feature type="compositionally biased region" description="Basic and acidic residues" evidence="10">
    <location>
        <begin position="9"/>
        <end position="21"/>
    </location>
</feature>
<dbReference type="InterPro" id="IPR012340">
    <property type="entry name" value="NA-bd_OB-fold"/>
</dbReference>
<dbReference type="InterPro" id="IPR002735">
    <property type="entry name" value="Transl_init_fac_IF2/IF5_dom"/>
</dbReference>